<dbReference type="PROSITE" id="PS50067">
    <property type="entry name" value="KINESIN_MOTOR_2"/>
    <property type="match status" value="1"/>
</dbReference>
<keyword evidence="2 3" id="KW-0067">ATP-binding</keyword>
<dbReference type="InterPro" id="IPR019821">
    <property type="entry name" value="Kinesin_motor_CS"/>
</dbReference>
<dbReference type="Pfam" id="PF00225">
    <property type="entry name" value="Kinesin"/>
    <property type="match status" value="1"/>
</dbReference>
<keyword evidence="1 3" id="KW-0547">Nucleotide-binding</keyword>
<dbReference type="OMA" id="DYIEYRI"/>
<dbReference type="GO" id="GO:0005524">
    <property type="term" value="F:ATP binding"/>
    <property type="evidence" value="ECO:0007669"/>
    <property type="project" value="UniProtKB-UniRule"/>
</dbReference>
<dbReference type="GO" id="GO:0008017">
    <property type="term" value="F:microtubule binding"/>
    <property type="evidence" value="ECO:0007669"/>
    <property type="project" value="InterPro"/>
</dbReference>
<comment type="caution">
    <text evidence="7">The sequence shown here is derived from an EMBL/GenBank/DDBJ whole genome shotgun (WGS) entry which is preliminary data.</text>
</comment>
<comment type="similarity">
    <text evidence="3 4">Belongs to the TRAFAC class myosin-kinesin ATPase superfamily. Kinesin family.</text>
</comment>
<keyword evidence="3 4" id="KW-0505">Motor protein</keyword>
<evidence type="ECO:0000256" key="3">
    <source>
        <dbReference type="PROSITE-ProRule" id="PRU00283"/>
    </source>
</evidence>
<accession>A0A8S1MZB7</accession>
<feature type="coiled-coil region" evidence="5">
    <location>
        <begin position="615"/>
        <end position="656"/>
    </location>
</feature>
<evidence type="ECO:0000313" key="7">
    <source>
        <dbReference type="EMBL" id="CAD8084662.1"/>
    </source>
</evidence>
<dbReference type="PANTHER" id="PTHR47968">
    <property type="entry name" value="CENTROMERE PROTEIN E"/>
    <property type="match status" value="1"/>
</dbReference>
<evidence type="ECO:0000256" key="5">
    <source>
        <dbReference type="SAM" id="Coils"/>
    </source>
</evidence>
<dbReference type="GO" id="GO:0003777">
    <property type="term" value="F:microtubule motor activity"/>
    <property type="evidence" value="ECO:0007669"/>
    <property type="project" value="InterPro"/>
</dbReference>
<dbReference type="GO" id="GO:0007018">
    <property type="term" value="P:microtubule-based movement"/>
    <property type="evidence" value="ECO:0007669"/>
    <property type="project" value="InterPro"/>
</dbReference>
<dbReference type="InterPro" id="IPR027640">
    <property type="entry name" value="Kinesin-like_fam"/>
</dbReference>
<keyword evidence="4" id="KW-0493">Microtubule</keyword>
<evidence type="ECO:0000259" key="6">
    <source>
        <dbReference type="PROSITE" id="PS50067"/>
    </source>
</evidence>
<feature type="coiled-coil region" evidence="5">
    <location>
        <begin position="382"/>
        <end position="441"/>
    </location>
</feature>
<dbReference type="SMART" id="SM00129">
    <property type="entry name" value="KISc"/>
    <property type="match status" value="1"/>
</dbReference>
<keyword evidence="5" id="KW-0175">Coiled coil</keyword>
<feature type="binding site" evidence="3">
    <location>
        <begin position="76"/>
        <end position="83"/>
    </location>
    <ligand>
        <name>ATP</name>
        <dbReference type="ChEBI" id="CHEBI:30616"/>
    </ligand>
</feature>
<sequence>MTTNIQVICRFRPSIAGQVESQINFADDKSVLIENQQFNFDHIFHPGRQIEVFQVAAEPVIKGVLEGFNGTVVAYGQTGSGKTHTMEGSIGEEQGIIKRMVNTVFDYIEASPDYIEYRIKISVAELYMEKVRDLQNIKKSDLKIREDKNHSTYIDGVTETSIADQSEIYDILKMCNSNRMIASTNMNEQSSRSHMIFLMTVQSIDLRDQSAKTGKLFLVDLAGSEKVSKTGAEGKILDEAKGINKSLSALGQVINALTDGSQHVPYRDSKLTRILQCSFGGNSRTTLIITCSPAQFNLQETLSTLRFGVRAKAIKNKPKINKEHTVEELKIIVQEKEKEILLLQEQLSQYKMGMVISEEDKEMIKEIQEDILLEQPNSNEQLFNMQQIITKYEQEIEIYKQQEFTFQQRELEFINKIRQKEDEMQEKIQDFETQYAKQESEFKIKQTHLYRLLSQKLGQIGDDSYIDDEQILILIENYAKEKVTSKLKQITYLYKKHHKDNLNDQIMIYLTEDKKEFNIHNDQLAELHRQVALLKKQNLELQTDSSTQSQLLETLEKTQQLLDSEKVRCQRLEYTLNKNNKIYNEKCKELNNNIEKMLSGVHQVINEKQKYYRDCQKLKKICDEKNLKIQKLLDEINRLSVENQKLFVKYDQLKELQKLEKSSYLDTSEVNSSFRQNKKIHKCIKGGTKNQITEQVINKENISDEEQ</sequence>
<organism evidence="7 8">
    <name type="scientific">Paramecium primaurelia</name>
    <dbReference type="NCBI Taxonomy" id="5886"/>
    <lineage>
        <taxon>Eukaryota</taxon>
        <taxon>Sar</taxon>
        <taxon>Alveolata</taxon>
        <taxon>Ciliophora</taxon>
        <taxon>Intramacronucleata</taxon>
        <taxon>Oligohymenophorea</taxon>
        <taxon>Peniculida</taxon>
        <taxon>Parameciidae</taxon>
        <taxon>Paramecium</taxon>
    </lineage>
</organism>
<dbReference type="PROSITE" id="PS00411">
    <property type="entry name" value="KINESIN_MOTOR_1"/>
    <property type="match status" value="1"/>
</dbReference>
<protein>
    <recommendedName>
        <fullName evidence="4">Kinesin-like protein</fullName>
    </recommendedName>
</protein>
<dbReference type="EMBL" id="CAJJDM010000075">
    <property type="protein sequence ID" value="CAD8084662.1"/>
    <property type="molecule type" value="Genomic_DNA"/>
</dbReference>
<evidence type="ECO:0000256" key="4">
    <source>
        <dbReference type="RuleBase" id="RU000394"/>
    </source>
</evidence>
<feature type="coiled-coil region" evidence="5">
    <location>
        <begin position="517"/>
        <end position="544"/>
    </location>
</feature>
<evidence type="ECO:0000256" key="2">
    <source>
        <dbReference type="ARBA" id="ARBA00022840"/>
    </source>
</evidence>
<dbReference type="GO" id="GO:0005874">
    <property type="term" value="C:microtubule"/>
    <property type="evidence" value="ECO:0007669"/>
    <property type="project" value="UniProtKB-KW"/>
</dbReference>
<keyword evidence="8" id="KW-1185">Reference proteome</keyword>
<name>A0A8S1MZB7_PARPR</name>
<evidence type="ECO:0000313" key="8">
    <source>
        <dbReference type="Proteomes" id="UP000688137"/>
    </source>
</evidence>
<dbReference type="PANTHER" id="PTHR47968:SF17">
    <property type="entry name" value="KINESIN-LIKE PROTEIN"/>
    <property type="match status" value="1"/>
</dbReference>
<feature type="domain" description="Kinesin motor" evidence="6">
    <location>
        <begin position="4"/>
        <end position="314"/>
    </location>
</feature>
<dbReference type="AlphaFoldDB" id="A0A8S1MZB7"/>
<dbReference type="InterPro" id="IPR001752">
    <property type="entry name" value="Kinesin_motor_dom"/>
</dbReference>
<reference evidence="7" key="1">
    <citation type="submission" date="2021-01" db="EMBL/GenBank/DDBJ databases">
        <authorList>
            <consortium name="Genoscope - CEA"/>
            <person name="William W."/>
        </authorList>
    </citation>
    <scope>NUCLEOTIDE SEQUENCE</scope>
</reference>
<proteinExistence type="inferred from homology"/>
<feature type="coiled-coil region" evidence="5">
    <location>
        <begin position="319"/>
        <end position="353"/>
    </location>
</feature>
<dbReference type="Proteomes" id="UP000688137">
    <property type="component" value="Unassembled WGS sequence"/>
</dbReference>
<gene>
    <name evidence="7" type="ORF">PPRIM_AZ9-3.1.T0720197</name>
</gene>
<evidence type="ECO:0000256" key="1">
    <source>
        <dbReference type="ARBA" id="ARBA00022741"/>
    </source>
</evidence>